<reference evidence="1" key="1">
    <citation type="submission" date="2023-11" db="EMBL/GenBank/DDBJ databases">
        <authorList>
            <person name="Poullet M."/>
        </authorList>
    </citation>
    <scope>NUCLEOTIDE SEQUENCE</scope>
    <source>
        <strain evidence="1">E1834</strain>
    </source>
</reference>
<keyword evidence="2" id="KW-1185">Reference proteome</keyword>
<accession>A0ACB1AIL4</accession>
<dbReference type="EMBL" id="CAVMJV010000082">
    <property type="protein sequence ID" value="CAK5090412.1"/>
    <property type="molecule type" value="Genomic_DNA"/>
</dbReference>
<proteinExistence type="predicted"/>
<protein>
    <submittedName>
        <fullName evidence="1">Uncharacterized protein</fullName>
    </submittedName>
</protein>
<evidence type="ECO:0000313" key="1">
    <source>
        <dbReference type="EMBL" id="CAK5090412.1"/>
    </source>
</evidence>
<name>A0ACB1AIL4_MELEN</name>
<gene>
    <name evidence="1" type="ORF">MENTE1834_LOCUS38196</name>
</gene>
<sequence length="423" mass="49226">MITSVSTQNLINNFIANKNENLINVKKEMTSLEESKPFLKLLGKNINYAPSNKIQENYQGINMEKIGASSSQPSVVQKHAFEAHLTPENRNFSNISNMKPMDFSQLLKQNNLTPDQYFQHTHMFKPTTNLRPILPKPTNEQSNQQPSDKSFADQWTDYLRKGSEQAGSSSSKQKSELIDFLSDKRPLKIENQQANTLNKITEPSTNFGYQQVSSKMGQNFQQTTSLNKGAETSKNLGYRQASNMQKQNLIYNQKNNSLQKFLFPFKNQQQKKEYKQRQRARFGQNFQLDNELDIQLRRQYEEWKHSHTFQQTPLTESVPTQMQLLQHQKAYKEQQSLEREKQFFDQKLSLENPFLLNNEGQQFIKPIQQNHAENSNKALQQLQEGMLKNLIKQSVEDEILKYRMVCSTLVNITPFDICYCSAE</sequence>
<organism evidence="1 2">
    <name type="scientific">Meloidogyne enterolobii</name>
    <name type="common">Root-knot nematode worm</name>
    <name type="synonym">Meloidogyne mayaguensis</name>
    <dbReference type="NCBI Taxonomy" id="390850"/>
    <lineage>
        <taxon>Eukaryota</taxon>
        <taxon>Metazoa</taxon>
        <taxon>Ecdysozoa</taxon>
        <taxon>Nematoda</taxon>
        <taxon>Chromadorea</taxon>
        <taxon>Rhabditida</taxon>
        <taxon>Tylenchina</taxon>
        <taxon>Tylenchomorpha</taxon>
        <taxon>Tylenchoidea</taxon>
        <taxon>Meloidogynidae</taxon>
        <taxon>Meloidogyninae</taxon>
        <taxon>Meloidogyne</taxon>
    </lineage>
</organism>
<comment type="caution">
    <text evidence="1">The sequence shown here is derived from an EMBL/GenBank/DDBJ whole genome shotgun (WGS) entry which is preliminary data.</text>
</comment>
<dbReference type="Proteomes" id="UP001497535">
    <property type="component" value="Unassembled WGS sequence"/>
</dbReference>
<evidence type="ECO:0000313" key="2">
    <source>
        <dbReference type="Proteomes" id="UP001497535"/>
    </source>
</evidence>